<proteinExistence type="predicted"/>
<reference evidence="1" key="1">
    <citation type="submission" date="2020-05" db="EMBL/GenBank/DDBJ databases">
        <authorList>
            <person name="Chiriac C."/>
            <person name="Salcher M."/>
            <person name="Ghai R."/>
            <person name="Kavagutti S V."/>
        </authorList>
    </citation>
    <scope>NUCLEOTIDE SEQUENCE</scope>
</reference>
<name>A0A6J5T5G0_9CAUD</name>
<organism evidence="1">
    <name type="scientific">uncultured Caudovirales phage</name>
    <dbReference type="NCBI Taxonomy" id="2100421"/>
    <lineage>
        <taxon>Viruses</taxon>
        <taxon>Duplodnaviria</taxon>
        <taxon>Heunggongvirae</taxon>
        <taxon>Uroviricota</taxon>
        <taxon>Caudoviricetes</taxon>
        <taxon>Peduoviridae</taxon>
        <taxon>Maltschvirus</taxon>
        <taxon>Maltschvirus maltsch</taxon>
    </lineage>
</organism>
<dbReference type="EMBL" id="LR797524">
    <property type="protein sequence ID" value="CAB4222889.1"/>
    <property type="molecule type" value="Genomic_DNA"/>
</dbReference>
<sequence>MTDAITAVGLIAASTISGIAALYAARSEKNSRPVSNGFAEGIRADVREIRTLMIEHIKDHK</sequence>
<gene>
    <name evidence="1" type="ORF">UFOVP1660_9</name>
</gene>
<evidence type="ECO:0000313" key="1">
    <source>
        <dbReference type="EMBL" id="CAB4222889.1"/>
    </source>
</evidence>
<accession>A0A6J5T5G0</accession>
<protein>
    <submittedName>
        <fullName evidence="1">Uncharacterized protein</fullName>
    </submittedName>
</protein>